<dbReference type="Pfam" id="PF00067">
    <property type="entry name" value="p450"/>
    <property type="match status" value="1"/>
</dbReference>
<accession>A0A453PPG7</accession>
<evidence type="ECO:0000256" key="8">
    <source>
        <dbReference type="SAM" id="Phobius"/>
    </source>
</evidence>
<evidence type="ECO:0000256" key="3">
    <source>
        <dbReference type="ARBA" id="ARBA00022723"/>
    </source>
</evidence>
<keyword evidence="2 8" id="KW-0812">Transmembrane</keyword>
<evidence type="ECO:0000256" key="2">
    <source>
        <dbReference type="ARBA" id="ARBA00022692"/>
    </source>
</evidence>
<keyword evidence="8" id="KW-0472">Membrane</keyword>
<evidence type="ECO:0000256" key="5">
    <source>
        <dbReference type="ARBA" id="ARBA00023004"/>
    </source>
</evidence>
<dbReference type="InterPro" id="IPR002401">
    <property type="entry name" value="Cyt_P450_E_grp-I"/>
</dbReference>
<dbReference type="PANTHER" id="PTHR47955:SF21">
    <property type="entry name" value="OS06G0642300 PROTEIN"/>
    <property type="match status" value="1"/>
</dbReference>
<dbReference type="InterPro" id="IPR001128">
    <property type="entry name" value="Cyt_P450"/>
</dbReference>
<dbReference type="PANTHER" id="PTHR47955">
    <property type="entry name" value="CYTOCHROME P450 FAMILY 71 PROTEIN"/>
    <property type="match status" value="1"/>
</dbReference>
<keyword evidence="7" id="KW-0560">Oxidoreductase</keyword>
<dbReference type="SUPFAM" id="SSF48264">
    <property type="entry name" value="Cytochrome P450"/>
    <property type="match status" value="1"/>
</dbReference>
<dbReference type="EnsemblPlants" id="AET6Gv20797300.1">
    <property type="protein sequence ID" value="AET6Gv20797300.1"/>
    <property type="gene ID" value="AET6Gv20797300"/>
</dbReference>
<dbReference type="GO" id="GO:0016705">
    <property type="term" value="F:oxidoreductase activity, acting on paired donors, with incorporation or reduction of molecular oxygen"/>
    <property type="evidence" value="ECO:0007669"/>
    <property type="project" value="InterPro"/>
</dbReference>
<reference evidence="9" key="4">
    <citation type="submission" date="2019-03" db="UniProtKB">
        <authorList>
            <consortium name="EnsemblPlants"/>
        </authorList>
    </citation>
    <scope>IDENTIFICATION</scope>
</reference>
<dbReference type="CDD" id="cd11072">
    <property type="entry name" value="CYP71-like"/>
    <property type="match status" value="1"/>
</dbReference>
<evidence type="ECO:0000256" key="4">
    <source>
        <dbReference type="ARBA" id="ARBA00022989"/>
    </source>
</evidence>
<feature type="binding site" description="axial binding residue" evidence="6">
    <location>
        <position position="489"/>
    </location>
    <ligand>
        <name>heme</name>
        <dbReference type="ChEBI" id="CHEBI:30413"/>
    </ligand>
    <ligandPart>
        <name>Fe</name>
        <dbReference type="ChEBI" id="CHEBI:18248"/>
    </ligandPart>
</feature>
<keyword evidence="7" id="KW-0503">Monooxygenase</keyword>
<dbReference type="InterPro" id="IPR017972">
    <property type="entry name" value="Cyt_P450_CS"/>
</dbReference>
<dbReference type="Proteomes" id="UP000015105">
    <property type="component" value="Chromosome 6D"/>
</dbReference>
<proteinExistence type="inferred from homology"/>
<dbReference type="InterPro" id="IPR036396">
    <property type="entry name" value="Cyt_P450_sf"/>
</dbReference>
<keyword evidence="5 6" id="KW-0408">Iron</keyword>
<dbReference type="FunFam" id="1.10.630.10:FF:000064">
    <property type="entry name" value="Cytochrome P450 monooxygenase"/>
    <property type="match status" value="1"/>
</dbReference>
<protein>
    <submittedName>
        <fullName evidence="9">Uncharacterized protein</fullName>
    </submittedName>
</protein>
<dbReference type="PROSITE" id="PS00086">
    <property type="entry name" value="CYTOCHROME_P450"/>
    <property type="match status" value="1"/>
</dbReference>
<dbReference type="AlphaFoldDB" id="A0A453PPG7"/>
<dbReference type="Gramene" id="AET6Gv20797300.1">
    <property type="protein sequence ID" value="AET6Gv20797300.1"/>
    <property type="gene ID" value="AET6Gv20797300"/>
</dbReference>
<dbReference type="GO" id="GO:0020037">
    <property type="term" value="F:heme binding"/>
    <property type="evidence" value="ECO:0007669"/>
    <property type="project" value="InterPro"/>
</dbReference>
<keyword evidence="3 6" id="KW-0479">Metal-binding</keyword>
<sequence length="549" mass="63023">CYICFISIHHNRIMVRGPYIEPLFDLLQVCAVRARLSLTFALPHMEYFTLPYYYHFGLCLFLSILFHGVLRATAKQPRLRLPPGPWQLPIIGSLHHLLRGLPHRTMRDLSLRHGPLMMLRVCERVAIVVSSAEAAREIYRGNEAAFSERLTSPGIDELYRHGQGIVFAPYGDHWRLLRRILMMELLSARRVEAFRRIREEEAARLVSTIQATSSPSDGRLVNIDERLDEFMTDSAVRAIFGDRLPDRGAFLKIVKQGVGLSSLFDLRDLFPSSRLARLLPRSGKAERQRQETFRLMDNILKTREERRMGREGDDEQDMVDVLLRIQKQGNTRVSLSDGVIRALLTDVFAAALDTTTTILQWAMAELMINPRVMRRVQSEADYVLAGHATVQEASLKSMQYLKVVIKETLRLHPPASLFPRVCVQDCKIQGYDVPRGATMLTNTWAISRDPKYWNEPEKFMPERFECDGVADFRGLDFEFTPFGVGRRICPGIDFAYANIEIALASLIYHFDWELPPRVDPKEIDMTEVFGATVRRKAELFLRPIPRVPL</sequence>
<dbReference type="PRINTS" id="PR00385">
    <property type="entry name" value="P450"/>
</dbReference>
<organism evidence="9 10">
    <name type="scientific">Aegilops tauschii subsp. strangulata</name>
    <name type="common">Goatgrass</name>
    <dbReference type="NCBI Taxonomy" id="200361"/>
    <lineage>
        <taxon>Eukaryota</taxon>
        <taxon>Viridiplantae</taxon>
        <taxon>Streptophyta</taxon>
        <taxon>Embryophyta</taxon>
        <taxon>Tracheophyta</taxon>
        <taxon>Spermatophyta</taxon>
        <taxon>Magnoliopsida</taxon>
        <taxon>Liliopsida</taxon>
        <taxon>Poales</taxon>
        <taxon>Poaceae</taxon>
        <taxon>BOP clade</taxon>
        <taxon>Pooideae</taxon>
        <taxon>Triticodae</taxon>
        <taxon>Triticeae</taxon>
        <taxon>Triticinae</taxon>
        <taxon>Aegilops</taxon>
    </lineage>
</organism>
<name>A0A453PPG7_AEGTS</name>
<reference evidence="10" key="2">
    <citation type="journal article" date="2017" name="Nat. Plants">
        <title>The Aegilops tauschii genome reveals multiple impacts of transposons.</title>
        <authorList>
            <person name="Zhao G."/>
            <person name="Zou C."/>
            <person name="Li K."/>
            <person name="Wang K."/>
            <person name="Li T."/>
            <person name="Gao L."/>
            <person name="Zhang X."/>
            <person name="Wang H."/>
            <person name="Yang Z."/>
            <person name="Liu X."/>
            <person name="Jiang W."/>
            <person name="Mao L."/>
            <person name="Kong X."/>
            <person name="Jiao Y."/>
            <person name="Jia J."/>
        </authorList>
    </citation>
    <scope>NUCLEOTIDE SEQUENCE [LARGE SCALE GENOMIC DNA]</scope>
    <source>
        <strain evidence="10">cv. AL8/78</strain>
    </source>
</reference>
<dbReference type="GO" id="GO:0004497">
    <property type="term" value="F:monooxygenase activity"/>
    <property type="evidence" value="ECO:0007669"/>
    <property type="project" value="UniProtKB-KW"/>
</dbReference>
<comment type="similarity">
    <text evidence="1 7">Belongs to the cytochrome P450 family.</text>
</comment>
<dbReference type="STRING" id="200361.A0A453PPG7"/>
<dbReference type="PRINTS" id="PR00463">
    <property type="entry name" value="EP450I"/>
</dbReference>
<comment type="cofactor">
    <cofactor evidence="6">
        <name>heme</name>
        <dbReference type="ChEBI" id="CHEBI:30413"/>
    </cofactor>
</comment>
<reference evidence="9" key="5">
    <citation type="journal article" date="2021" name="G3 (Bethesda)">
        <title>Aegilops tauschii genome assembly Aet v5.0 features greater sequence contiguity and improved annotation.</title>
        <authorList>
            <person name="Wang L."/>
            <person name="Zhu T."/>
            <person name="Rodriguez J.C."/>
            <person name="Deal K.R."/>
            <person name="Dubcovsky J."/>
            <person name="McGuire P.E."/>
            <person name="Lux T."/>
            <person name="Spannagl M."/>
            <person name="Mayer K.F.X."/>
            <person name="Baldrich P."/>
            <person name="Meyers B.C."/>
            <person name="Huo N."/>
            <person name="Gu Y.Q."/>
            <person name="Zhou H."/>
            <person name="Devos K.M."/>
            <person name="Bennetzen J.L."/>
            <person name="Unver T."/>
            <person name="Budak H."/>
            <person name="Gulick P.J."/>
            <person name="Galiba G."/>
            <person name="Kalapos B."/>
            <person name="Nelson D.R."/>
            <person name="Li P."/>
            <person name="You F.M."/>
            <person name="Luo M.C."/>
            <person name="Dvorak J."/>
        </authorList>
    </citation>
    <scope>NUCLEOTIDE SEQUENCE [LARGE SCALE GENOMIC DNA]</scope>
    <source>
        <strain evidence="9">cv. AL8/78</strain>
    </source>
</reference>
<keyword evidence="4 8" id="KW-1133">Transmembrane helix</keyword>
<evidence type="ECO:0000256" key="6">
    <source>
        <dbReference type="PIRSR" id="PIRSR602401-1"/>
    </source>
</evidence>
<evidence type="ECO:0000256" key="7">
    <source>
        <dbReference type="RuleBase" id="RU000461"/>
    </source>
</evidence>
<reference evidence="10" key="1">
    <citation type="journal article" date="2014" name="Science">
        <title>Ancient hybridizations among the ancestral genomes of bread wheat.</title>
        <authorList>
            <consortium name="International Wheat Genome Sequencing Consortium,"/>
            <person name="Marcussen T."/>
            <person name="Sandve S.R."/>
            <person name="Heier L."/>
            <person name="Spannagl M."/>
            <person name="Pfeifer M."/>
            <person name="Jakobsen K.S."/>
            <person name="Wulff B.B."/>
            <person name="Steuernagel B."/>
            <person name="Mayer K.F."/>
            <person name="Olsen O.A."/>
        </authorList>
    </citation>
    <scope>NUCLEOTIDE SEQUENCE [LARGE SCALE GENOMIC DNA]</scope>
    <source>
        <strain evidence="10">cv. AL8/78</strain>
    </source>
</reference>
<dbReference type="Gene3D" id="1.10.630.10">
    <property type="entry name" value="Cytochrome P450"/>
    <property type="match status" value="1"/>
</dbReference>
<evidence type="ECO:0000313" key="10">
    <source>
        <dbReference type="Proteomes" id="UP000015105"/>
    </source>
</evidence>
<keyword evidence="10" id="KW-1185">Reference proteome</keyword>
<evidence type="ECO:0000313" key="9">
    <source>
        <dbReference type="EnsemblPlants" id="AET6Gv20797300.1"/>
    </source>
</evidence>
<reference evidence="9" key="3">
    <citation type="journal article" date="2017" name="Nature">
        <title>Genome sequence of the progenitor of the wheat D genome Aegilops tauschii.</title>
        <authorList>
            <person name="Luo M.C."/>
            <person name="Gu Y.Q."/>
            <person name="Puiu D."/>
            <person name="Wang H."/>
            <person name="Twardziok S.O."/>
            <person name="Deal K.R."/>
            <person name="Huo N."/>
            <person name="Zhu T."/>
            <person name="Wang L."/>
            <person name="Wang Y."/>
            <person name="McGuire P.E."/>
            <person name="Liu S."/>
            <person name="Long H."/>
            <person name="Ramasamy R.K."/>
            <person name="Rodriguez J.C."/>
            <person name="Van S.L."/>
            <person name="Yuan L."/>
            <person name="Wang Z."/>
            <person name="Xia Z."/>
            <person name="Xiao L."/>
            <person name="Anderson O.D."/>
            <person name="Ouyang S."/>
            <person name="Liang Y."/>
            <person name="Zimin A.V."/>
            <person name="Pertea G."/>
            <person name="Qi P."/>
            <person name="Bennetzen J.L."/>
            <person name="Dai X."/>
            <person name="Dawson M.W."/>
            <person name="Muller H.G."/>
            <person name="Kugler K."/>
            <person name="Rivarola-Duarte L."/>
            <person name="Spannagl M."/>
            <person name="Mayer K.F.X."/>
            <person name="Lu F.H."/>
            <person name="Bevan M.W."/>
            <person name="Leroy P."/>
            <person name="Li P."/>
            <person name="You F.M."/>
            <person name="Sun Q."/>
            <person name="Liu Z."/>
            <person name="Lyons E."/>
            <person name="Wicker T."/>
            <person name="Salzberg S.L."/>
            <person name="Devos K.M."/>
            <person name="Dvorak J."/>
        </authorList>
    </citation>
    <scope>NUCLEOTIDE SEQUENCE [LARGE SCALE GENOMIC DNA]</scope>
    <source>
        <strain evidence="9">cv. AL8/78</strain>
    </source>
</reference>
<evidence type="ECO:0000256" key="1">
    <source>
        <dbReference type="ARBA" id="ARBA00010617"/>
    </source>
</evidence>
<dbReference type="GO" id="GO:0005506">
    <property type="term" value="F:iron ion binding"/>
    <property type="evidence" value="ECO:0007669"/>
    <property type="project" value="InterPro"/>
</dbReference>
<keyword evidence="6 7" id="KW-0349">Heme</keyword>
<feature type="transmembrane region" description="Helical" evidence="8">
    <location>
        <begin position="52"/>
        <end position="70"/>
    </location>
</feature>